<evidence type="ECO:0000313" key="15">
    <source>
        <dbReference type="EMBL" id="CAD7200517.1"/>
    </source>
</evidence>
<comment type="subcellular location">
    <subcellularLocation>
        <location evidence="3">Endoplasmic reticulum membrane</location>
        <topology evidence="3">Peripheral membrane protein</topology>
    </subcellularLocation>
    <subcellularLocation>
        <location evidence="2">Microsome membrane</location>
        <topology evidence="2">Peripheral membrane protein</topology>
    </subcellularLocation>
</comment>
<dbReference type="SUPFAM" id="SSF48264">
    <property type="entry name" value="Cytochrome P450"/>
    <property type="match status" value="1"/>
</dbReference>
<dbReference type="GO" id="GO:0020037">
    <property type="term" value="F:heme binding"/>
    <property type="evidence" value="ECO:0007669"/>
    <property type="project" value="InterPro"/>
</dbReference>
<evidence type="ECO:0008006" key="16">
    <source>
        <dbReference type="Google" id="ProtNLM"/>
    </source>
</evidence>
<keyword evidence="9" id="KW-0560">Oxidoreductase</keyword>
<feature type="transmembrane region" description="Helical" evidence="14">
    <location>
        <begin position="15"/>
        <end position="34"/>
    </location>
</feature>
<name>A0A7R8VP14_TIMDO</name>
<dbReference type="InterPro" id="IPR036396">
    <property type="entry name" value="Cyt_P450_sf"/>
</dbReference>
<dbReference type="InterPro" id="IPR050196">
    <property type="entry name" value="Cytochrome_P450_Monoox"/>
</dbReference>
<dbReference type="AlphaFoldDB" id="A0A7R8VP14"/>
<dbReference type="EMBL" id="OA567555">
    <property type="protein sequence ID" value="CAD7200517.1"/>
    <property type="molecule type" value="Genomic_DNA"/>
</dbReference>
<feature type="region of interest" description="Disordered" evidence="13">
    <location>
        <begin position="344"/>
        <end position="384"/>
    </location>
</feature>
<keyword evidence="8" id="KW-0492">Microsome</keyword>
<evidence type="ECO:0000256" key="9">
    <source>
        <dbReference type="ARBA" id="ARBA00023002"/>
    </source>
</evidence>
<keyword evidence="11" id="KW-0503">Monooxygenase</keyword>
<keyword evidence="12 14" id="KW-0472">Membrane</keyword>
<evidence type="ECO:0000256" key="2">
    <source>
        <dbReference type="ARBA" id="ARBA00004174"/>
    </source>
</evidence>
<evidence type="ECO:0000256" key="6">
    <source>
        <dbReference type="ARBA" id="ARBA00022723"/>
    </source>
</evidence>
<keyword evidence="14" id="KW-1133">Transmembrane helix</keyword>
<evidence type="ECO:0000256" key="14">
    <source>
        <dbReference type="SAM" id="Phobius"/>
    </source>
</evidence>
<keyword evidence="5" id="KW-0349">Heme</keyword>
<organism evidence="15">
    <name type="scientific">Timema douglasi</name>
    <name type="common">Walking stick</name>
    <dbReference type="NCBI Taxonomy" id="61478"/>
    <lineage>
        <taxon>Eukaryota</taxon>
        <taxon>Metazoa</taxon>
        <taxon>Ecdysozoa</taxon>
        <taxon>Arthropoda</taxon>
        <taxon>Hexapoda</taxon>
        <taxon>Insecta</taxon>
        <taxon>Pterygota</taxon>
        <taxon>Neoptera</taxon>
        <taxon>Polyneoptera</taxon>
        <taxon>Phasmatodea</taxon>
        <taxon>Timematodea</taxon>
        <taxon>Timematoidea</taxon>
        <taxon>Timematidae</taxon>
        <taxon>Timema</taxon>
    </lineage>
</organism>
<dbReference type="InterPro" id="IPR001128">
    <property type="entry name" value="Cyt_P450"/>
</dbReference>
<evidence type="ECO:0000256" key="7">
    <source>
        <dbReference type="ARBA" id="ARBA00022824"/>
    </source>
</evidence>
<feature type="region of interest" description="Disordered" evidence="13">
    <location>
        <begin position="391"/>
        <end position="410"/>
    </location>
</feature>
<keyword evidence="10" id="KW-0408">Iron</keyword>
<feature type="compositionally biased region" description="Basic and acidic residues" evidence="13">
    <location>
        <begin position="361"/>
        <end position="384"/>
    </location>
</feature>
<dbReference type="Gene3D" id="1.10.630.10">
    <property type="entry name" value="Cytochrome P450"/>
    <property type="match status" value="1"/>
</dbReference>
<evidence type="ECO:0000256" key="13">
    <source>
        <dbReference type="SAM" id="MobiDB-lite"/>
    </source>
</evidence>
<comment type="cofactor">
    <cofactor evidence="1">
        <name>heme</name>
        <dbReference type="ChEBI" id="CHEBI:30413"/>
    </cofactor>
</comment>
<evidence type="ECO:0000256" key="12">
    <source>
        <dbReference type="ARBA" id="ARBA00023136"/>
    </source>
</evidence>
<accession>A0A7R8VP14</accession>
<dbReference type="GO" id="GO:0005506">
    <property type="term" value="F:iron ion binding"/>
    <property type="evidence" value="ECO:0007669"/>
    <property type="project" value="InterPro"/>
</dbReference>
<dbReference type="PANTHER" id="PTHR24291:SF189">
    <property type="entry name" value="CYTOCHROME P450 4C3-RELATED"/>
    <property type="match status" value="1"/>
</dbReference>
<proteinExistence type="inferred from homology"/>
<dbReference type="GO" id="GO:0016705">
    <property type="term" value="F:oxidoreductase activity, acting on paired donors, with incorporation or reduction of molecular oxygen"/>
    <property type="evidence" value="ECO:0007669"/>
    <property type="project" value="InterPro"/>
</dbReference>
<dbReference type="Pfam" id="PF00067">
    <property type="entry name" value="p450"/>
    <property type="match status" value="1"/>
</dbReference>
<keyword evidence="6" id="KW-0479">Metal-binding</keyword>
<evidence type="ECO:0000256" key="5">
    <source>
        <dbReference type="ARBA" id="ARBA00022617"/>
    </source>
</evidence>
<comment type="similarity">
    <text evidence="4">Belongs to the cytochrome P450 family.</text>
</comment>
<gene>
    <name evidence="15" type="ORF">TDIB3V08_LOCUS6731</name>
</gene>
<evidence type="ECO:0000256" key="4">
    <source>
        <dbReference type="ARBA" id="ARBA00010617"/>
    </source>
</evidence>
<reference evidence="15" key="1">
    <citation type="submission" date="2020-11" db="EMBL/GenBank/DDBJ databases">
        <authorList>
            <person name="Tran Van P."/>
        </authorList>
    </citation>
    <scope>NUCLEOTIDE SEQUENCE</scope>
</reference>
<evidence type="ECO:0000256" key="3">
    <source>
        <dbReference type="ARBA" id="ARBA00004406"/>
    </source>
</evidence>
<keyword evidence="14" id="KW-0812">Transmembrane</keyword>
<evidence type="ECO:0000256" key="8">
    <source>
        <dbReference type="ARBA" id="ARBA00022848"/>
    </source>
</evidence>
<dbReference type="GO" id="GO:0005789">
    <property type="term" value="C:endoplasmic reticulum membrane"/>
    <property type="evidence" value="ECO:0007669"/>
    <property type="project" value="UniProtKB-SubCell"/>
</dbReference>
<dbReference type="PANTHER" id="PTHR24291">
    <property type="entry name" value="CYTOCHROME P450 FAMILY 4"/>
    <property type="match status" value="1"/>
</dbReference>
<evidence type="ECO:0000256" key="1">
    <source>
        <dbReference type="ARBA" id="ARBA00001971"/>
    </source>
</evidence>
<protein>
    <recommendedName>
        <fullName evidence="16">Cytochrome P450</fullName>
    </recommendedName>
</protein>
<evidence type="ECO:0000256" key="11">
    <source>
        <dbReference type="ARBA" id="ARBA00023033"/>
    </source>
</evidence>
<sequence length="410" mass="47182">MNASRSTSILEMMDVGMILLCLVLVSLVLLYIILPYKFTSRRIRKFTDKIPGPPGLPYLGNILMFMGPHENTIPIVMRLCDEYGTIWKIRNLGADLVFLTNEEDIELNVSTSVAIPHFMKKIPKSLYGTVRFTMSVTWCLTDVRMRTKERVGRKAGLPGVKWHSHRKLLTSAFHFKILEEFIPIFNKNSNILVEKLSEYVDKDYVSINKLVSLCTLDIICETAMGTCINAQTSRENEYAKAVLRISELIFHRLLSPWLWRPFTLFLSPTGWEQRKTLRTLHGFTEKGRMFAKSSWQQYFLLEFEVLIWLAPQSVVVAQARRVDASQRVRASHLTGRGLGRTWRKLGRDRKGDQGTDSSKCASERRRVKESAGGRMVEGQREMKVIKERRTEYKEAAKKHGSFPDQLNNTS</sequence>
<dbReference type="GO" id="GO:0004497">
    <property type="term" value="F:monooxygenase activity"/>
    <property type="evidence" value="ECO:0007669"/>
    <property type="project" value="UniProtKB-KW"/>
</dbReference>
<keyword evidence="7" id="KW-0256">Endoplasmic reticulum</keyword>
<evidence type="ECO:0000256" key="10">
    <source>
        <dbReference type="ARBA" id="ARBA00023004"/>
    </source>
</evidence>